<evidence type="ECO:0000256" key="1">
    <source>
        <dbReference type="SAM" id="MobiDB-lite"/>
    </source>
</evidence>
<accession>A0A7R9CYY9</accession>
<feature type="region of interest" description="Disordered" evidence="1">
    <location>
        <begin position="87"/>
        <end position="109"/>
    </location>
</feature>
<protein>
    <submittedName>
        <fullName evidence="2">Uncharacterized protein</fullName>
    </submittedName>
</protein>
<evidence type="ECO:0000313" key="2">
    <source>
        <dbReference type="EMBL" id="CAD7404105.1"/>
    </source>
</evidence>
<gene>
    <name evidence="2" type="ORF">TPSB3V08_LOCUS4349</name>
</gene>
<name>A0A7R9CYY9_TIMPO</name>
<feature type="compositionally biased region" description="Polar residues" evidence="1">
    <location>
        <begin position="89"/>
        <end position="109"/>
    </location>
</feature>
<proteinExistence type="predicted"/>
<dbReference type="AlphaFoldDB" id="A0A7R9CYY9"/>
<dbReference type="EMBL" id="OD002076">
    <property type="protein sequence ID" value="CAD7404105.1"/>
    <property type="molecule type" value="Genomic_DNA"/>
</dbReference>
<reference evidence="2" key="1">
    <citation type="submission" date="2020-11" db="EMBL/GenBank/DDBJ databases">
        <authorList>
            <person name="Tran Van P."/>
        </authorList>
    </citation>
    <scope>NUCLEOTIDE SEQUENCE</scope>
</reference>
<sequence>MEESGERSYRARQLSVYLGCLPSMYCLRIQEDFNRRFECFEDMENISLHFPIMLTTHLNQDVEITIAESVEDDHTQVSAFMTDLEESCGNESNSTFNRQRVPTTNNNRN</sequence>
<organism evidence="2">
    <name type="scientific">Timema poppense</name>
    <name type="common">Walking stick</name>
    <dbReference type="NCBI Taxonomy" id="170557"/>
    <lineage>
        <taxon>Eukaryota</taxon>
        <taxon>Metazoa</taxon>
        <taxon>Ecdysozoa</taxon>
        <taxon>Arthropoda</taxon>
        <taxon>Hexapoda</taxon>
        <taxon>Insecta</taxon>
        <taxon>Pterygota</taxon>
        <taxon>Neoptera</taxon>
        <taxon>Polyneoptera</taxon>
        <taxon>Phasmatodea</taxon>
        <taxon>Timematodea</taxon>
        <taxon>Timematoidea</taxon>
        <taxon>Timematidae</taxon>
        <taxon>Timema</taxon>
    </lineage>
</organism>